<dbReference type="AlphaFoldDB" id="A0AAN8RGD3"/>
<name>A0AAN8RGD3_9PEZI</name>
<gene>
    <name evidence="1" type="ORF">TWF718_008636</name>
</gene>
<dbReference type="Proteomes" id="UP001313282">
    <property type="component" value="Unassembled WGS sequence"/>
</dbReference>
<comment type="caution">
    <text evidence="1">The sequence shown here is derived from an EMBL/GenBank/DDBJ whole genome shotgun (WGS) entry which is preliminary data.</text>
</comment>
<dbReference type="EMBL" id="JAVHNR010000006">
    <property type="protein sequence ID" value="KAK6339214.1"/>
    <property type="molecule type" value="Genomic_DNA"/>
</dbReference>
<keyword evidence="2" id="KW-1185">Reference proteome</keyword>
<evidence type="ECO:0000313" key="1">
    <source>
        <dbReference type="EMBL" id="KAK6339214.1"/>
    </source>
</evidence>
<sequence>MPSVSQPKSGPTFGRNLATAPCKTCGDTLEVLQGKAAPYTLPVGVRPNLLHAEFYDSIVEGQHDIKDMHGDYMCLCGDPEAHIHCLQCLTKIINKYTALEKDPEVMHSLPKPVKWQTVVSRVRDSFPDLGQGPEVPPCQCALMVKSSFFADNPMETLLSFLNNPNSPPKCPHRAASIAAKKGHPDLLPRSIANGYMHDESFGKKLGAVYEQQISSSVMTRSHATPTLIKDQENHVHCYLMTNYSGQEDKGYGASFRVEPTTPAALLHVQYSDICHSICNGSCRDPLQYSNCRGIECSFWTWVIDMGALDGPCCGKCDIDVLMVAVTISVEFSDRIRDFLSGEMFNINNVMGRQNRVFLEVWKGFVVHHAQGFCCERTEGFYRLCRNLCIWSACNPTYYTHTFAQKEDVMKFVEAINHYMMRNIRRSQDGCKDVGAEGPALVDEIVKLLIKEDWVVLRSCPLAVISPE</sequence>
<proteinExistence type="predicted"/>
<organism evidence="1 2">
    <name type="scientific">Orbilia javanica</name>
    <dbReference type="NCBI Taxonomy" id="47235"/>
    <lineage>
        <taxon>Eukaryota</taxon>
        <taxon>Fungi</taxon>
        <taxon>Dikarya</taxon>
        <taxon>Ascomycota</taxon>
        <taxon>Pezizomycotina</taxon>
        <taxon>Orbiliomycetes</taxon>
        <taxon>Orbiliales</taxon>
        <taxon>Orbiliaceae</taxon>
        <taxon>Orbilia</taxon>
    </lineage>
</organism>
<protein>
    <submittedName>
        <fullName evidence="1">Uncharacterized protein</fullName>
    </submittedName>
</protein>
<reference evidence="1 2" key="1">
    <citation type="submission" date="2019-10" db="EMBL/GenBank/DDBJ databases">
        <authorList>
            <person name="Palmer J.M."/>
        </authorList>
    </citation>
    <scope>NUCLEOTIDE SEQUENCE [LARGE SCALE GENOMIC DNA]</scope>
    <source>
        <strain evidence="1 2">TWF718</strain>
    </source>
</reference>
<accession>A0AAN8RGD3</accession>
<evidence type="ECO:0000313" key="2">
    <source>
        <dbReference type="Proteomes" id="UP001313282"/>
    </source>
</evidence>